<feature type="disulfide bond" description="Redox-active" evidence="4">
    <location>
        <begin position="30"/>
        <end position="33"/>
    </location>
</feature>
<reference evidence="6 7" key="1">
    <citation type="journal article" date="2015" name="Genome Biol. Evol.">
        <title>Phylogenomic analyses indicate that early fungi evolved digesting cell walls of algal ancestors of land plants.</title>
        <authorList>
            <person name="Chang Y."/>
            <person name="Wang S."/>
            <person name="Sekimoto S."/>
            <person name="Aerts A.L."/>
            <person name="Choi C."/>
            <person name="Clum A."/>
            <person name="LaButti K.M."/>
            <person name="Lindquist E.A."/>
            <person name="Yee Ngan C."/>
            <person name="Ohm R.A."/>
            <person name="Salamov A.A."/>
            <person name="Grigoriev I.V."/>
            <person name="Spatafora J.W."/>
            <person name="Berbee M.L."/>
        </authorList>
    </citation>
    <scope>NUCLEOTIDE SEQUENCE [LARGE SCALE GENOMIC DNA]</scope>
    <source>
        <strain evidence="6 7">JEL478</strain>
    </source>
</reference>
<organism evidence="6 7">
    <name type="scientific">Gonapodya prolifera (strain JEL478)</name>
    <name type="common">Monoblepharis prolifera</name>
    <dbReference type="NCBI Taxonomy" id="1344416"/>
    <lineage>
        <taxon>Eukaryota</taxon>
        <taxon>Fungi</taxon>
        <taxon>Fungi incertae sedis</taxon>
        <taxon>Chytridiomycota</taxon>
        <taxon>Chytridiomycota incertae sedis</taxon>
        <taxon>Monoblepharidomycetes</taxon>
        <taxon>Monoblepharidales</taxon>
        <taxon>Gonapodyaceae</taxon>
        <taxon>Gonapodya</taxon>
    </lineage>
</organism>
<dbReference type="PROSITE" id="PS51352">
    <property type="entry name" value="THIOREDOXIN_2"/>
    <property type="match status" value="1"/>
</dbReference>
<comment type="similarity">
    <text evidence="2">Belongs to the thioredoxin family.</text>
</comment>
<dbReference type="Gene3D" id="3.40.30.10">
    <property type="entry name" value="Glutaredoxin"/>
    <property type="match status" value="1"/>
</dbReference>
<dbReference type="STRING" id="1344416.A0A139AQM3"/>
<sequence>MVVQLVQSEDEWEAVLRKGPVAVDFFAQWCGPCKMISPIFEKLSQDAKYKNIQFVKVDVDELEGVAAKQEISAMPTFLIFKNGTRIGEMVGASADGLVEMLNYLKQEESAKL</sequence>
<evidence type="ECO:0000313" key="6">
    <source>
        <dbReference type="EMBL" id="KXS18803.1"/>
    </source>
</evidence>
<feature type="site" description="Contributes to redox potential value" evidence="3">
    <location>
        <position position="32"/>
    </location>
</feature>
<dbReference type="AlphaFoldDB" id="A0A139AQM3"/>
<dbReference type="EMBL" id="KQ965740">
    <property type="protein sequence ID" value="KXS18803.1"/>
    <property type="molecule type" value="Genomic_DNA"/>
</dbReference>
<proteinExistence type="inferred from homology"/>
<dbReference type="PRINTS" id="PR00421">
    <property type="entry name" value="THIOREDOXIN"/>
</dbReference>
<gene>
    <name evidence="6" type="ORF">M427DRAFT_132346</name>
</gene>
<dbReference type="InterPro" id="IPR005746">
    <property type="entry name" value="Thioredoxin"/>
</dbReference>
<feature type="site" description="Contributes to redox potential value" evidence="3">
    <location>
        <position position="31"/>
    </location>
</feature>
<keyword evidence="7" id="KW-1185">Reference proteome</keyword>
<feature type="site" description="Deprotonates C-terminal active site Cys" evidence="3">
    <location>
        <position position="24"/>
    </location>
</feature>
<dbReference type="OMA" id="RMFAPTY"/>
<evidence type="ECO:0000259" key="5">
    <source>
        <dbReference type="PROSITE" id="PS51352"/>
    </source>
</evidence>
<feature type="active site" description="Nucleophile" evidence="3">
    <location>
        <position position="33"/>
    </location>
</feature>
<dbReference type="CDD" id="cd02947">
    <property type="entry name" value="TRX_family"/>
    <property type="match status" value="1"/>
</dbReference>
<dbReference type="OrthoDB" id="10263751at2759"/>
<evidence type="ECO:0000313" key="7">
    <source>
        <dbReference type="Proteomes" id="UP000070544"/>
    </source>
</evidence>
<dbReference type="Proteomes" id="UP000070544">
    <property type="component" value="Unassembled WGS sequence"/>
</dbReference>
<feature type="domain" description="Thioredoxin" evidence="5">
    <location>
        <begin position="1"/>
        <end position="106"/>
    </location>
</feature>
<evidence type="ECO:0000256" key="2">
    <source>
        <dbReference type="PIRNR" id="PIRNR000077"/>
    </source>
</evidence>
<protein>
    <recommendedName>
        <fullName evidence="2">Thioredoxin</fullName>
    </recommendedName>
</protein>
<accession>A0A139AQM3</accession>
<dbReference type="FunFam" id="3.40.30.10:FF:000245">
    <property type="entry name" value="Thioredoxin"/>
    <property type="match status" value="1"/>
</dbReference>
<dbReference type="PANTHER" id="PTHR46115">
    <property type="entry name" value="THIOREDOXIN-LIKE PROTEIN 1"/>
    <property type="match status" value="1"/>
</dbReference>
<name>A0A139AQM3_GONPJ</name>
<dbReference type="GO" id="GO:0015035">
    <property type="term" value="F:protein-disulfide reductase activity"/>
    <property type="evidence" value="ECO:0007669"/>
    <property type="project" value="InterPro"/>
</dbReference>
<dbReference type="InterPro" id="IPR013766">
    <property type="entry name" value="Thioredoxin_domain"/>
</dbReference>
<feature type="active site" description="Nucleophile" evidence="3">
    <location>
        <position position="30"/>
    </location>
</feature>
<dbReference type="Pfam" id="PF00085">
    <property type="entry name" value="Thioredoxin"/>
    <property type="match status" value="1"/>
</dbReference>
<dbReference type="PIRSF" id="PIRSF000077">
    <property type="entry name" value="Thioredoxin"/>
    <property type="match status" value="1"/>
</dbReference>
<keyword evidence="1 4" id="KW-1015">Disulfide bond</keyword>
<dbReference type="NCBIfam" id="TIGR01068">
    <property type="entry name" value="thioredoxin"/>
    <property type="match status" value="1"/>
</dbReference>
<dbReference type="InterPro" id="IPR036249">
    <property type="entry name" value="Thioredoxin-like_sf"/>
</dbReference>
<keyword evidence="4" id="KW-0676">Redox-active center</keyword>
<dbReference type="SUPFAM" id="SSF52833">
    <property type="entry name" value="Thioredoxin-like"/>
    <property type="match status" value="1"/>
</dbReference>
<evidence type="ECO:0000256" key="1">
    <source>
        <dbReference type="ARBA" id="ARBA00023157"/>
    </source>
</evidence>
<evidence type="ECO:0000256" key="4">
    <source>
        <dbReference type="PIRSR" id="PIRSR000077-4"/>
    </source>
</evidence>
<evidence type="ECO:0000256" key="3">
    <source>
        <dbReference type="PIRSR" id="PIRSR000077-1"/>
    </source>
</evidence>